<feature type="domain" description="AIG1-type G" evidence="5">
    <location>
        <begin position="620"/>
        <end position="823"/>
    </location>
</feature>
<dbReference type="PANTHER" id="PTHR10903:SF188">
    <property type="entry name" value="GTPASE IMAP FAMILY MEMBER 2-LIKE-RELATED"/>
    <property type="match status" value="1"/>
</dbReference>
<dbReference type="Gene3D" id="3.40.50.300">
    <property type="entry name" value="P-loop containing nucleotide triphosphate hydrolases"/>
    <property type="match status" value="4"/>
</dbReference>
<dbReference type="Proteomes" id="UP001352852">
    <property type="component" value="Unassembled WGS sequence"/>
</dbReference>
<dbReference type="InterPro" id="IPR045058">
    <property type="entry name" value="GIMA/IAN/Toc"/>
</dbReference>
<organism evidence="6 7">
    <name type="scientific">Characodon lateralis</name>
    <dbReference type="NCBI Taxonomy" id="208331"/>
    <lineage>
        <taxon>Eukaryota</taxon>
        <taxon>Metazoa</taxon>
        <taxon>Chordata</taxon>
        <taxon>Craniata</taxon>
        <taxon>Vertebrata</taxon>
        <taxon>Euteleostomi</taxon>
        <taxon>Actinopterygii</taxon>
        <taxon>Neopterygii</taxon>
        <taxon>Teleostei</taxon>
        <taxon>Neoteleostei</taxon>
        <taxon>Acanthomorphata</taxon>
        <taxon>Ovalentaria</taxon>
        <taxon>Atherinomorphae</taxon>
        <taxon>Cyprinodontiformes</taxon>
        <taxon>Goodeidae</taxon>
        <taxon>Characodon</taxon>
    </lineage>
</organism>
<keyword evidence="2" id="KW-0547">Nucleotide-binding</keyword>
<feature type="region of interest" description="Disordered" evidence="4">
    <location>
        <begin position="987"/>
        <end position="1018"/>
    </location>
</feature>
<gene>
    <name evidence="6" type="ORF">CHARACLAT_008175</name>
</gene>
<comment type="similarity">
    <text evidence="1">Belongs to the TRAFAC class TrmE-Era-EngA-EngB-Septin-like GTPase superfamily. AIG1/Toc34/Toc159-like paraseptin GTPase family. IAN subfamily.</text>
</comment>
<feature type="region of interest" description="Disordered" evidence="4">
    <location>
        <begin position="852"/>
        <end position="923"/>
    </location>
</feature>
<sequence>MAAAEPDFQPLKRSNSLELIPPSMSELRVVLLGGSWSQRTEVGTFILGHNSFSITPNTFKKISCPLENKQITVINTPDLLFPTADNLAKFIKDCAGLSDPGPHVFLLVLQPEDFTEADTNWIYRVLQTFSDQSFDHSLILTLKPRGRSSDPMEKHGSPLKELIRKCKDRHLKMEKTDLPKLLTRFDQIVKENNGEHVSYEKFEEAPTTLPADHQRQDQKKRPGSSVAAVRDVSAFRIVLFGKSDEKMTELGNFIIRDTVFHGRQPSSHCVASCGEWRGKPTTVVKTPDMFSLTEENMRRKVKNCVSLCPPGPNVLLLLVKPSEFTEENRETLNFILSLFDGDAFKHAMVIITQKEHSDTVNELLKDCGGRYYNMFEEDYDQLMMKINNVAQENEIPALKSGLNLVLCGRRGAGKTSAAKVILGQTELHSASNSSACVRNQGQVCGRWVSLVELPALYGEAQQKVMEESFRCISLCDPEGVHTFILVLPVGPLTDEDKGELQTLQNTFSSRVNDFTMVLFTVESDPAAPAVVNFVKENKDIQELCQSCGGRYDVLNIKDQQQIPELLAKVEKHISDRENWTGFTTKTLACGLMEEKSQLQTELKEFNSKTTVTDAEPSPEADCLRIVLIGKTGCGKSSSGNTILGRKEFEAQASQQSITKNCQKALGSAGGRPIMVVDTPGLFDNTLSSEQVDEELVKCISLLAPGPHVFLLVLTIGRFTEEEKSTLRLMKKVFGKNSENFTLILFTGGDKLEHEEKTIEEYIKEGCNESFKKLIADCGGRCHLFNNYDKNNRSQVLELIQKIDTMMKDNGGSCFTSEMLQEAEAAIQKEVKRILKEKEEEIQKLKEELERKHKEEKEEMRRKMEEQKEEMEKERKQRAKQLKEMEENIKKEQEQKEKEQQIREEEERKRKEDEERQQQKWERERQALEKKIKLESEEKETIDRKLEEMRRQMEEKRDAWETERKEWWENRHREDEERREELKRLQEKFDQEREKYINHNREYDQKRRNEEKERKKLEEKYQKQLEEIKKKYEEDARKQAEEFNEFKQKYKKLSSLMQNEMTATKKNQKKEIQQKI</sequence>
<reference evidence="6 7" key="1">
    <citation type="submission" date="2021-06" db="EMBL/GenBank/DDBJ databases">
        <authorList>
            <person name="Palmer J.M."/>
        </authorList>
    </citation>
    <scope>NUCLEOTIDE SEQUENCE [LARGE SCALE GENOMIC DNA]</scope>
    <source>
        <strain evidence="6 7">CL_MEX2019</strain>
        <tissue evidence="6">Muscle</tissue>
    </source>
</reference>
<feature type="region of interest" description="Disordered" evidence="4">
    <location>
        <begin position="196"/>
        <end position="225"/>
    </location>
</feature>
<dbReference type="SUPFAM" id="SSF52540">
    <property type="entry name" value="P-loop containing nucleoside triphosphate hydrolases"/>
    <property type="match status" value="2"/>
</dbReference>
<evidence type="ECO:0000256" key="3">
    <source>
        <dbReference type="ARBA" id="ARBA00023134"/>
    </source>
</evidence>
<accession>A0ABU7CY54</accession>
<dbReference type="InterPro" id="IPR027417">
    <property type="entry name" value="P-loop_NTPase"/>
</dbReference>
<keyword evidence="3" id="KW-0342">GTP-binding</keyword>
<name>A0ABU7CY54_9TELE</name>
<dbReference type="PROSITE" id="PS51720">
    <property type="entry name" value="G_AIG1"/>
    <property type="match status" value="2"/>
</dbReference>
<protein>
    <recommendedName>
        <fullName evidence="5">AIG1-type G domain-containing protein</fullName>
    </recommendedName>
</protein>
<comment type="caution">
    <text evidence="6">The sequence shown here is derived from an EMBL/GenBank/DDBJ whole genome shotgun (WGS) entry which is preliminary data.</text>
</comment>
<evidence type="ECO:0000256" key="4">
    <source>
        <dbReference type="SAM" id="MobiDB-lite"/>
    </source>
</evidence>
<evidence type="ECO:0000259" key="5">
    <source>
        <dbReference type="PROSITE" id="PS51720"/>
    </source>
</evidence>
<dbReference type="InterPro" id="IPR006703">
    <property type="entry name" value="G_AIG1"/>
</dbReference>
<dbReference type="PANTHER" id="PTHR10903">
    <property type="entry name" value="GTPASE, IMAP FAMILY MEMBER-RELATED"/>
    <property type="match status" value="1"/>
</dbReference>
<keyword evidence="7" id="KW-1185">Reference proteome</keyword>
<dbReference type="Pfam" id="PF04548">
    <property type="entry name" value="AIG1"/>
    <property type="match status" value="4"/>
</dbReference>
<evidence type="ECO:0000313" key="6">
    <source>
        <dbReference type="EMBL" id="MED6267046.1"/>
    </source>
</evidence>
<evidence type="ECO:0000313" key="7">
    <source>
        <dbReference type="Proteomes" id="UP001352852"/>
    </source>
</evidence>
<dbReference type="EMBL" id="JAHUTJ010008667">
    <property type="protein sequence ID" value="MED6267046.1"/>
    <property type="molecule type" value="Genomic_DNA"/>
</dbReference>
<evidence type="ECO:0000256" key="2">
    <source>
        <dbReference type="ARBA" id="ARBA00022741"/>
    </source>
</evidence>
<proteinExistence type="inferred from homology"/>
<feature type="domain" description="AIG1-type G" evidence="5">
    <location>
        <begin position="399"/>
        <end position="591"/>
    </location>
</feature>
<evidence type="ECO:0000256" key="1">
    <source>
        <dbReference type="ARBA" id="ARBA00008535"/>
    </source>
</evidence>
<dbReference type="CDD" id="cd01852">
    <property type="entry name" value="AIG1"/>
    <property type="match status" value="1"/>
</dbReference>